<gene>
    <name evidence="4" type="ORF">C6P46_006830</name>
</gene>
<name>A0A9P6W895_RHOMI</name>
<evidence type="ECO:0000259" key="3">
    <source>
        <dbReference type="PROSITE" id="PS51329"/>
    </source>
</evidence>
<organism evidence="4 5">
    <name type="scientific">Rhodotorula mucilaginosa</name>
    <name type="common">Yeast</name>
    <name type="synonym">Rhodotorula rubra</name>
    <dbReference type="NCBI Taxonomy" id="5537"/>
    <lineage>
        <taxon>Eukaryota</taxon>
        <taxon>Fungi</taxon>
        <taxon>Dikarya</taxon>
        <taxon>Basidiomycota</taxon>
        <taxon>Pucciniomycotina</taxon>
        <taxon>Microbotryomycetes</taxon>
        <taxon>Sporidiobolales</taxon>
        <taxon>Sporidiobolaceae</taxon>
        <taxon>Rhodotorula</taxon>
    </lineage>
</organism>
<proteinExistence type="inferred from homology"/>
<dbReference type="PANTHER" id="PTHR15139:SF0">
    <property type="entry name" value="TUBULIN-SPECIFIC CHAPERONE C"/>
    <property type="match status" value="1"/>
</dbReference>
<dbReference type="GO" id="GO:0005737">
    <property type="term" value="C:cytoplasm"/>
    <property type="evidence" value="ECO:0007669"/>
    <property type="project" value="TreeGrafter"/>
</dbReference>
<dbReference type="GO" id="GO:0007023">
    <property type="term" value="P:post-chaperonin tubulin folding pathway"/>
    <property type="evidence" value="ECO:0007669"/>
    <property type="project" value="InterPro"/>
</dbReference>
<dbReference type="InterPro" id="IPR027684">
    <property type="entry name" value="TBCC"/>
</dbReference>
<dbReference type="PANTHER" id="PTHR15139">
    <property type="entry name" value="TUBULIN FOLDING COFACTOR C"/>
    <property type="match status" value="1"/>
</dbReference>
<keyword evidence="5" id="KW-1185">Reference proteome</keyword>
<evidence type="ECO:0000256" key="1">
    <source>
        <dbReference type="ARBA" id="ARBA00008848"/>
    </source>
</evidence>
<accession>A0A9P6W895</accession>
<evidence type="ECO:0000256" key="2">
    <source>
        <dbReference type="SAM" id="MobiDB-lite"/>
    </source>
</evidence>
<dbReference type="Proteomes" id="UP000777482">
    <property type="component" value="Unassembled WGS sequence"/>
</dbReference>
<dbReference type="InterPro" id="IPR017901">
    <property type="entry name" value="C-CAP_CF_C-like"/>
</dbReference>
<comment type="caution">
    <text evidence="4">The sequence shown here is derived from an EMBL/GenBank/DDBJ whole genome shotgun (WGS) entry which is preliminary data.</text>
</comment>
<dbReference type="Pfam" id="PF07986">
    <property type="entry name" value="TBCC"/>
    <property type="match status" value="1"/>
</dbReference>
<dbReference type="InterPro" id="IPR012945">
    <property type="entry name" value="Tubulin-bd_cofactor_C_dom"/>
</dbReference>
<dbReference type="PROSITE" id="PS51329">
    <property type="entry name" value="C_CAP_COFACTOR_C"/>
    <property type="match status" value="1"/>
</dbReference>
<feature type="compositionally biased region" description="Basic residues" evidence="2">
    <location>
        <begin position="59"/>
        <end position="73"/>
    </location>
</feature>
<protein>
    <recommendedName>
        <fullName evidence="3">C-CAP/cofactor C-like domain-containing protein</fullName>
    </recommendedName>
</protein>
<dbReference type="EMBL" id="PUHQ01000009">
    <property type="protein sequence ID" value="KAG0665383.1"/>
    <property type="molecule type" value="Genomic_DNA"/>
</dbReference>
<sequence>MDESPLAFAQRWRRDLHAAISRGETHSEQPTTAAEFVKKLSLELNDRARDLPAYERQKSKAAPKPKFAFKRSAAHPLPASDNATPPPPPPPPASTRPAAAHASGGGGGAPADALTLANQSRAHLSRADLPNRRTSLTDSKTPRDNSDSQCLALIALSECVVDLLEPTATEGEDGSGTRSALTSTTSSSSYAAIYLSDLRDSLVLLPENARQGSVLVQNCSRCVFVLGGHQIRIHDSEDCSFFLAAGSQPIIERCRELVFGPYPSSLLLESNSLTNRFDAVQDFDDPFATSSRPSQNWRLATEADRASLDEALARYFSTGTARGGADGGQAVREGLLQSVLGRV</sequence>
<evidence type="ECO:0000313" key="4">
    <source>
        <dbReference type="EMBL" id="KAG0665383.1"/>
    </source>
</evidence>
<dbReference type="GO" id="GO:0007021">
    <property type="term" value="P:tubulin complex assembly"/>
    <property type="evidence" value="ECO:0007669"/>
    <property type="project" value="TreeGrafter"/>
</dbReference>
<comment type="similarity">
    <text evidence="1">Belongs to the TBCC family.</text>
</comment>
<dbReference type="Gene3D" id="2.160.20.70">
    <property type="match status" value="1"/>
</dbReference>
<feature type="compositionally biased region" description="Low complexity" evidence="2">
    <location>
        <begin position="74"/>
        <end position="83"/>
    </location>
</feature>
<dbReference type="InterPro" id="IPR016098">
    <property type="entry name" value="CAP/MinC_C"/>
</dbReference>
<reference evidence="4 5" key="1">
    <citation type="submission" date="2020-11" db="EMBL/GenBank/DDBJ databases">
        <title>Kefir isolates.</title>
        <authorList>
            <person name="Marcisauskas S."/>
            <person name="Kim Y."/>
            <person name="Blasche S."/>
        </authorList>
    </citation>
    <scope>NUCLEOTIDE SEQUENCE [LARGE SCALE GENOMIC DNA]</scope>
    <source>
        <strain evidence="4 5">KR</strain>
    </source>
</reference>
<dbReference type="OrthoDB" id="194775at2759"/>
<feature type="compositionally biased region" description="Pro residues" evidence="2">
    <location>
        <begin position="84"/>
        <end position="94"/>
    </location>
</feature>
<feature type="domain" description="C-CAP/cofactor C-like" evidence="3">
    <location>
        <begin position="166"/>
        <end position="285"/>
    </location>
</feature>
<feature type="region of interest" description="Disordered" evidence="2">
    <location>
        <begin position="50"/>
        <end position="146"/>
    </location>
</feature>
<dbReference type="AlphaFoldDB" id="A0A9P6W895"/>
<evidence type="ECO:0000313" key="5">
    <source>
        <dbReference type="Proteomes" id="UP000777482"/>
    </source>
</evidence>